<dbReference type="eggNOG" id="ENOG502RZPK">
    <property type="taxonomic scope" value="Eukaryota"/>
</dbReference>
<dbReference type="FunCoup" id="C4R7L6">
    <property type="interactions" value="20"/>
</dbReference>
<feature type="region of interest" description="Disordered" evidence="3">
    <location>
        <begin position="449"/>
        <end position="469"/>
    </location>
</feature>
<reference evidence="4 5" key="1">
    <citation type="journal article" date="2009" name="Nat. Biotechnol.">
        <title>Genome sequence of the recombinant protein production host Pichia pastoris.</title>
        <authorList>
            <person name="De Schutter K."/>
            <person name="Lin Y.C."/>
            <person name="Tiels P."/>
            <person name="Van Hecke A."/>
            <person name="Glinka S."/>
            <person name="Weber-Lehmann J."/>
            <person name="Rouze P."/>
            <person name="Van de Peer Y."/>
            <person name="Callewaert N."/>
        </authorList>
    </citation>
    <scope>NUCLEOTIDE SEQUENCE [LARGE SCALE GENOMIC DNA]</scope>
    <source>
        <strain evidence="5">GS115 / ATCC 20864</strain>
    </source>
</reference>
<sequence>MSINEIVESLIAQYLSERGLKESLAAFKLELNRTFSDNRDLLEERLYDIVEDRYKFLELKKANEDDPQALNNSVALPVWKLPNPVIGEELVPLGSDLVVSTTVGNLKLSDQPSSCIVISTSSNELQVFDLNGVKLAGFQKVLKSISKVVLIIDSSPLLLCGGMDGQLSILNVATKEIQSFQLHGRLLSDMKYLPIDDSHGYLVSVGMDNNVTLTTIDFTDIKNIQFSKSQFKMLTRPTCIDFFTFQNHFLVIANRVDTSLISVFIVNDEKKLVELCRLSTDDSEFSSHGFQIGALAHHITEEKLLISAATNHIPYMRLITLVLPDLNELIDYWIKEEGKENTEEDLLLQLRSLSINQVHEQQFTNKTHVIRNVILSSVNTSAPQDKYSVQQIATRDSKNGVWIFSDDGVIRGLNLSSGTIIEELKSHEGRIKSAAAFTSNDGDELLFTSGATDRRTKRWSVTPPRPSSG</sequence>
<dbReference type="PROSITE" id="PS50896">
    <property type="entry name" value="LISH"/>
    <property type="match status" value="1"/>
</dbReference>
<dbReference type="Proteomes" id="UP000000314">
    <property type="component" value="Chromosome 4"/>
</dbReference>
<keyword evidence="2" id="KW-0677">Repeat</keyword>
<protein>
    <submittedName>
        <fullName evidence="4">Uncharacterized protein</fullName>
    </submittedName>
</protein>
<dbReference type="Gene3D" id="2.130.10.10">
    <property type="entry name" value="YVTN repeat-like/Quinoprotein amine dehydrogenase"/>
    <property type="match status" value="2"/>
</dbReference>
<proteinExistence type="predicted"/>
<dbReference type="PANTHER" id="PTHR44019">
    <property type="entry name" value="WD REPEAT-CONTAINING PROTEIN 55"/>
    <property type="match status" value="1"/>
</dbReference>
<keyword evidence="5" id="KW-1185">Reference proteome</keyword>
<gene>
    <name evidence="4" type="ordered locus">PAS_chr4_0948</name>
</gene>
<accession>C4R7L6</accession>
<dbReference type="InterPro" id="IPR015943">
    <property type="entry name" value="WD40/YVTN_repeat-like_dom_sf"/>
</dbReference>
<keyword evidence="1" id="KW-0853">WD repeat</keyword>
<evidence type="ECO:0000256" key="1">
    <source>
        <dbReference type="ARBA" id="ARBA00022574"/>
    </source>
</evidence>
<evidence type="ECO:0000256" key="2">
    <source>
        <dbReference type="ARBA" id="ARBA00022737"/>
    </source>
</evidence>
<evidence type="ECO:0000313" key="4">
    <source>
        <dbReference type="EMBL" id="CAY71591.1"/>
    </source>
</evidence>
<dbReference type="STRING" id="644223.C4R7L6"/>
<dbReference type="AlphaFoldDB" id="C4R7L6"/>
<dbReference type="OMA" id="YMRLILV"/>
<dbReference type="RefSeq" id="XP_002493770.1">
    <property type="nucleotide sequence ID" value="XM_002493725.1"/>
</dbReference>
<dbReference type="SUPFAM" id="SSF50978">
    <property type="entry name" value="WD40 repeat-like"/>
    <property type="match status" value="1"/>
</dbReference>
<dbReference type="PANTHER" id="PTHR44019:SF8">
    <property type="entry name" value="POC1 CENTRIOLAR PROTEIN HOMOLOG"/>
    <property type="match status" value="1"/>
</dbReference>
<evidence type="ECO:0000256" key="3">
    <source>
        <dbReference type="SAM" id="MobiDB-lite"/>
    </source>
</evidence>
<dbReference type="HOGENOM" id="CLU_665828_0_0_1"/>
<dbReference type="OrthoDB" id="1932312at2759"/>
<dbReference type="KEGG" id="ppa:PAS_chr4_0948"/>
<dbReference type="InterPro" id="IPR050505">
    <property type="entry name" value="WDR55/POC1"/>
</dbReference>
<dbReference type="GeneID" id="8200789"/>
<dbReference type="InterPro" id="IPR006594">
    <property type="entry name" value="LisH"/>
</dbReference>
<organism evidence="4 5">
    <name type="scientific">Komagataella phaffii (strain GS115 / ATCC 20864)</name>
    <name type="common">Yeast</name>
    <name type="synonym">Pichia pastoris</name>
    <dbReference type="NCBI Taxonomy" id="644223"/>
    <lineage>
        <taxon>Eukaryota</taxon>
        <taxon>Fungi</taxon>
        <taxon>Dikarya</taxon>
        <taxon>Ascomycota</taxon>
        <taxon>Saccharomycotina</taxon>
        <taxon>Pichiomycetes</taxon>
        <taxon>Pichiales</taxon>
        <taxon>Pichiaceae</taxon>
        <taxon>Komagataella</taxon>
    </lineage>
</organism>
<dbReference type="InParanoid" id="C4R7L6"/>
<evidence type="ECO:0000313" key="5">
    <source>
        <dbReference type="Proteomes" id="UP000000314"/>
    </source>
</evidence>
<dbReference type="EMBL" id="FN392322">
    <property type="protein sequence ID" value="CAY71591.1"/>
    <property type="molecule type" value="Genomic_DNA"/>
</dbReference>
<name>C4R7L6_KOMPG</name>
<dbReference type="InterPro" id="IPR036322">
    <property type="entry name" value="WD40_repeat_dom_sf"/>
</dbReference>